<comment type="function">
    <text evidence="8">Mediates the side-chain deamidation of N-terminal glutamine residues to glutamate, an important step in N-end rule pathway of protein degradation. Conversion of the resulting N-terminal glutamine to glutamate renders the protein susceptible to arginylation, polyubiquitination and degradation as specified by the N-end rule. Does not act on substrates with internal or C-terminal glutamine and does not act on non-glutamine residues in any position.</text>
</comment>
<dbReference type="Proteomes" id="UP001049176">
    <property type="component" value="Chromosome 5"/>
</dbReference>
<evidence type="ECO:0000256" key="1">
    <source>
        <dbReference type="ARBA" id="ARBA00008985"/>
    </source>
</evidence>
<organism evidence="10 11">
    <name type="scientific">Marasmius oreades</name>
    <name type="common">fairy-ring Marasmius</name>
    <dbReference type="NCBI Taxonomy" id="181124"/>
    <lineage>
        <taxon>Eukaryota</taxon>
        <taxon>Fungi</taxon>
        <taxon>Dikarya</taxon>
        <taxon>Basidiomycota</taxon>
        <taxon>Agaricomycotina</taxon>
        <taxon>Agaricomycetes</taxon>
        <taxon>Agaricomycetidae</taxon>
        <taxon>Agaricales</taxon>
        <taxon>Marasmiineae</taxon>
        <taxon>Marasmiaceae</taxon>
        <taxon>Marasmius</taxon>
    </lineage>
</organism>
<feature type="domain" description="Protein N-terminal glutamine amidohydrolase alpha beta roll" evidence="9">
    <location>
        <begin position="15"/>
        <end position="149"/>
    </location>
</feature>
<dbReference type="GO" id="GO:0070773">
    <property type="term" value="F:protein-N-terminal glutamine amidohydrolase activity"/>
    <property type="evidence" value="ECO:0007669"/>
    <property type="project" value="UniProtKB-UniRule"/>
</dbReference>
<dbReference type="GO" id="GO:0005634">
    <property type="term" value="C:nucleus"/>
    <property type="evidence" value="ECO:0007669"/>
    <property type="project" value="TreeGrafter"/>
</dbReference>
<gene>
    <name evidence="10" type="ORF">E1B28_008750</name>
</gene>
<dbReference type="GO" id="GO:0008418">
    <property type="term" value="F:protein-N-terminal asparagine amidohydrolase activity"/>
    <property type="evidence" value="ECO:0007669"/>
    <property type="project" value="UniProtKB-UniRule"/>
</dbReference>
<evidence type="ECO:0000256" key="4">
    <source>
        <dbReference type="ARBA" id="ARBA00021247"/>
    </source>
</evidence>
<comment type="catalytic activity">
    <reaction evidence="7 8">
        <text>N-terminal L-glutaminyl-[protein] + H2O = N-terminal L-glutamyl-[protein] + NH4(+)</text>
        <dbReference type="Rhea" id="RHEA:50680"/>
        <dbReference type="Rhea" id="RHEA-COMP:12668"/>
        <dbReference type="Rhea" id="RHEA-COMP:12777"/>
        <dbReference type="ChEBI" id="CHEBI:15377"/>
        <dbReference type="ChEBI" id="CHEBI:28938"/>
        <dbReference type="ChEBI" id="CHEBI:64721"/>
        <dbReference type="ChEBI" id="CHEBI:64722"/>
        <dbReference type="EC" id="3.5.1.122"/>
    </reaction>
</comment>
<name>A0A9P7RZK3_9AGAR</name>
<dbReference type="PANTHER" id="PTHR13035:SF0">
    <property type="entry name" value="PROTEIN N-TERMINAL GLUTAMINE AMIDOHYDROLASE"/>
    <property type="match status" value="1"/>
</dbReference>
<dbReference type="PANTHER" id="PTHR13035">
    <property type="entry name" value="PROTEIN N-TERMINAL GLUTAMINE AMIDOHYDROLASE"/>
    <property type="match status" value="1"/>
</dbReference>
<comment type="similarity">
    <text evidence="1 8">Belongs to the NTAQ1 family.</text>
</comment>
<evidence type="ECO:0000256" key="2">
    <source>
        <dbReference type="ARBA" id="ARBA00011245"/>
    </source>
</evidence>
<accession>A0A9P7RZK3</accession>
<comment type="caution">
    <text evidence="10">The sequence shown here is derived from an EMBL/GenBank/DDBJ whole genome shotgun (WGS) entry which is preliminary data.</text>
</comment>
<dbReference type="InterPro" id="IPR039733">
    <property type="entry name" value="NTAQ1"/>
</dbReference>
<evidence type="ECO:0000256" key="8">
    <source>
        <dbReference type="RuleBase" id="RU367082"/>
    </source>
</evidence>
<dbReference type="Gene3D" id="3.10.620.10">
    <property type="entry name" value="Protein N-terminal glutamine amidohydrolase, alpha beta roll"/>
    <property type="match status" value="1"/>
</dbReference>
<dbReference type="GO" id="GO:0005829">
    <property type="term" value="C:cytosol"/>
    <property type="evidence" value="ECO:0007669"/>
    <property type="project" value="TreeGrafter"/>
</dbReference>
<dbReference type="InterPro" id="IPR023128">
    <property type="entry name" value="Prot_N_Gln_amidohydro_ab_roll"/>
</dbReference>
<evidence type="ECO:0000256" key="5">
    <source>
        <dbReference type="ARBA" id="ARBA00022801"/>
    </source>
</evidence>
<evidence type="ECO:0000259" key="9">
    <source>
        <dbReference type="Pfam" id="PF09764"/>
    </source>
</evidence>
<dbReference type="KEGG" id="more:E1B28_008750"/>
<evidence type="ECO:0000313" key="10">
    <source>
        <dbReference type="EMBL" id="KAG7092393.1"/>
    </source>
</evidence>
<protein>
    <recommendedName>
        <fullName evidence="4 8">Protein N-terminal glutamine amidohydrolase</fullName>
        <ecNumber evidence="3 8">3.5.1.122</ecNumber>
    </recommendedName>
    <alternativeName>
        <fullName evidence="6 8">Protein NH2-terminal glutamine deamidase</fullName>
    </alternativeName>
</protein>
<dbReference type="RefSeq" id="XP_043008863.1">
    <property type="nucleotide sequence ID" value="XM_043153579.1"/>
</dbReference>
<sequence length="173" mass="20170">MEPPLPPALPMEVQYTRFWCEENIYILARQFIQEIDSRWKVFVVFISNTTKTVALLNQRSAMESQRPVIWDYHVILVLRYECARSKPCLVTSWVYDFDSGLDIPSTWKDYYLHTFSPVLLVELQSTFRIVSGDQFVDNFASDRSHMTKGARRRAGVPLTSAVIPLYLRAKVCR</sequence>
<dbReference type="EC" id="3.5.1.122" evidence="3 8"/>
<dbReference type="OrthoDB" id="191192at2759"/>
<evidence type="ECO:0000256" key="3">
    <source>
        <dbReference type="ARBA" id="ARBA00012718"/>
    </source>
</evidence>
<evidence type="ECO:0000256" key="6">
    <source>
        <dbReference type="ARBA" id="ARBA00029677"/>
    </source>
</evidence>
<dbReference type="GeneID" id="66077826"/>
<dbReference type="AlphaFoldDB" id="A0A9P7RZK3"/>
<keyword evidence="11" id="KW-1185">Reference proteome</keyword>
<dbReference type="Pfam" id="PF09764">
    <property type="entry name" value="Nt_Gln_amidase"/>
    <property type="match status" value="1"/>
</dbReference>
<reference evidence="10" key="1">
    <citation type="journal article" date="2021" name="Genome Biol. Evol.">
        <title>The assembled and annotated genome of the fairy-ring fungus Marasmius oreades.</title>
        <authorList>
            <person name="Hiltunen M."/>
            <person name="Ament-Velasquez S.L."/>
            <person name="Johannesson H."/>
        </authorList>
    </citation>
    <scope>NUCLEOTIDE SEQUENCE</scope>
    <source>
        <strain evidence="10">03SP1</strain>
    </source>
</reference>
<dbReference type="EMBL" id="CM032185">
    <property type="protein sequence ID" value="KAG7092393.1"/>
    <property type="molecule type" value="Genomic_DNA"/>
</dbReference>
<evidence type="ECO:0000313" key="11">
    <source>
        <dbReference type="Proteomes" id="UP001049176"/>
    </source>
</evidence>
<comment type="subunit">
    <text evidence="2 8">Monomer.</text>
</comment>
<keyword evidence="5 8" id="KW-0378">Hydrolase</keyword>
<dbReference type="InterPro" id="IPR037132">
    <property type="entry name" value="N_Gln_amidohydro_ab_roll_sf"/>
</dbReference>
<evidence type="ECO:0000256" key="7">
    <source>
        <dbReference type="ARBA" id="ARBA00048768"/>
    </source>
</evidence>
<proteinExistence type="inferred from homology"/>